<feature type="region of interest" description="Disordered" evidence="1">
    <location>
        <begin position="1"/>
        <end position="54"/>
    </location>
</feature>
<sequence>MKQSTEVTQEGAGKGEWVTPELSRMSVEQTLSGGRNVPAESMSGRSNVPGGGGS</sequence>
<organism evidence="2 3">
    <name type="scientific">Halomonas mongoliensis</name>
    <dbReference type="NCBI Taxonomy" id="321265"/>
    <lineage>
        <taxon>Bacteria</taxon>
        <taxon>Pseudomonadati</taxon>
        <taxon>Pseudomonadota</taxon>
        <taxon>Gammaproteobacteria</taxon>
        <taxon>Oceanospirillales</taxon>
        <taxon>Halomonadaceae</taxon>
        <taxon>Halomonas</taxon>
    </lineage>
</organism>
<proteinExistence type="predicted"/>
<evidence type="ECO:0000313" key="2">
    <source>
        <dbReference type="EMBL" id="MDR5891957.1"/>
    </source>
</evidence>
<name>A0ABU1GK78_9GAMM</name>
<accession>A0ABU1GK78</accession>
<dbReference type="EMBL" id="JARWAL010000002">
    <property type="protein sequence ID" value="MDR5891957.1"/>
    <property type="molecule type" value="Genomic_DNA"/>
</dbReference>
<dbReference type="Proteomes" id="UP001252270">
    <property type="component" value="Unassembled WGS sequence"/>
</dbReference>
<evidence type="ECO:0000256" key="1">
    <source>
        <dbReference type="SAM" id="MobiDB-lite"/>
    </source>
</evidence>
<comment type="caution">
    <text evidence="2">The sequence shown here is derived from an EMBL/GenBank/DDBJ whole genome shotgun (WGS) entry which is preliminary data.</text>
</comment>
<reference evidence="2 3" key="1">
    <citation type="submission" date="2023-04" db="EMBL/GenBank/DDBJ databases">
        <title>A long-awaited taxogenomic arrangement of the family Halomonadaceae.</title>
        <authorList>
            <person name="De La Haba R."/>
            <person name="Chuvochina M."/>
            <person name="Wittouck S."/>
            <person name="Arahal D.R."/>
            <person name="Sanchez-Porro C."/>
            <person name="Hugenholtz P."/>
            <person name="Ventosa A."/>
        </authorList>
    </citation>
    <scope>NUCLEOTIDE SEQUENCE [LARGE SCALE GENOMIC DNA]</scope>
    <source>
        <strain evidence="2 3">DSM 17332</strain>
    </source>
</reference>
<gene>
    <name evidence="2" type="ORF">QC820_03950</name>
</gene>
<evidence type="ECO:0000313" key="3">
    <source>
        <dbReference type="Proteomes" id="UP001252270"/>
    </source>
</evidence>
<protein>
    <submittedName>
        <fullName evidence="2">Uncharacterized protein</fullName>
    </submittedName>
</protein>
<dbReference type="RefSeq" id="WP_309635862.1">
    <property type="nucleotide sequence ID" value="NZ_JARWAL010000002.1"/>
</dbReference>
<keyword evidence="3" id="KW-1185">Reference proteome</keyword>